<dbReference type="AlphaFoldDB" id="A0A9P9I8F5"/>
<sequence>MSTLHLSSAELPMSPQLIMTCLHTLRPSAASPLRVEASVKMDVRLCHLKSNRRLPPRACTSLWTAAERGERDVGGDPETNEPEVMVVEIEIDSPIRRDTGVREGILRATWHDLAPPPAHGMEFISPWGTSPIDTFPSLRLKVWTGTATRSKENSAGLLTSDF</sequence>
<accession>A0A9P9I8F5</accession>
<name>A0A9P9I8F5_9HYPO</name>
<dbReference type="Proteomes" id="UP000717696">
    <property type="component" value="Unassembled WGS sequence"/>
</dbReference>
<dbReference type="EMBL" id="JAGMUU010000060">
    <property type="protein sequence ID" value="KAH7110792.1"/>
    <property type="molecule type" value="Genomic_DNA"/>
</dbReference>
<keyword evidence="2" id="KW-1185">Reference proteome</keyword>
<organism evidence="1 2">
    <name type="scientific">Dactylonectria estremocensis</name>
    <dbReference type="NCBI Taxonomy" id="1079267"/>
    <lineage>
        <taxon>Eukaryota</taxon>
        <taxon>Fungi</taxon>
        <taxon>Dikarya</taxon>
        <taxon>Ascomycota</taxon>
        <taxon>Pezizomycotina</taxon>
        <taxon>Sordariomycetes</taxon>
        <taxon>Hypocreomycetidae</taxon>
        <taxon>Hypocreales</taxon>
        <taxon>Nectriaceae</taxon>
        <taxon>Dactylonectria</taxon>
    </lineage>
</organism>
<evidence type="ECO:0000313" key="2">
    <source>
        <dbReference type="Proteomes" id="UP000717696"/>
    </source>
</evidence>
<evidence type="ECO:0000313" key="1">
    <source>
        <dbReference type="EMBL" id="KAH7110792.1"/>
    </source>
</evidence>
<proteinExistence type="predicted"/>
<reference evidence="1" key="1">
    <citation type="journal article" date="2021" name="Nat. Commun.">
        <title>Genetic determinants of endophytism in the Arabidopsis root mycobiome.</title>
        <authorList>
            <person name="Mesny F."/>
            <person name="Miyauchi S."/>
            <person name="Thiergart T."/>
            <person name="Pickel B."/>
            <person name="Atanasova L."/>
            <person name="Karlsson M."/>
            <person name="Huettel B."/>
            <person name="Barry K.W."/>
            <person name="Haridas S."/>
            <person name="Chen C."/>
            <person name="Bauer D."/>
            <person name="Andreopoulos W."/>
            <person name="Pangilinan J."/>
            <person name="LaButti K."/>
            <person name="Riley R."/>
            <person name="Lipzen A."/>
            <person name="Clum A."/>
            <person name="Drula E."/>
            <person name="Henrissat B."/>
            <person name="Kohler A."/>
            <person name="Grigoriev I.V."/>
            <person name="Martin F.M."/>
            <person name="Hacquard S."/>
        </authorList>
    </citation>
    <scope>NUCLEOTIDE SEQUENCE</scope>
    <source>
        <strain evidence="1">MPI-CAGE-AT-0021</strain>
    </source>
</reference>
<gene>
    <name evidence="1" type="ORF">B0J13DRAFT_614268</name>
</gene>
<comment type="caution">
    <text evidence="1">The sequence shown here is derived from an EMBL/GenBank/DDBJ whole genome shotgun (WGS) entry which is preliminary data.</text>
</comment>
<protein>
    <submittedName>
        <fullName evidence="1">Uncharacterized protein</fullName>
    </submittedName>
</protein>